<name>A0A517SEC9_9PLAN</name>
<dbReference type="InParanoid" id="A0A517SEC9"/>
<dbReference type="KEGG" id="ccos:Pan44_25120"/>
<evidence type="ECO:0000313" key="1">
    <source>
        <dbReference type="EMBL" id="QDT54479.1"/>
    </source>
</evidence>
<organism evidence="1 2">
    <name type="scientific">Caulifigura coniformis</name>
    <dbReference type="NCBI Taxonomy" id="2527983"/>
    <lineage>
        <taxon>Bacteria</taxon>
        <taxon>Pseudomonadati</taxon>
        <taxon>Planctomycetota</taxon>
        <taxon>Planctomycetia</taxon>
        <taxon>Planctomycetales</taxon>
        <taxon>Planctomycetaceae</taxon>
        <taxon>Caulifigura</taxon>
    </lineage>
</organism>
<keyword evidence="2" id="KW-1185">Reference proteome</keyword>
<accession>A0A517SEC9</accession>
<evidence type="ECO:0000313" key="2">
    <source>
        <dbReference type="Proteomes" id="UP000315700"/>
    </source>
</evidence>
<reference evidence="1 2" key="1">
    <citation type="submission" date="2019-02" db="EMBL/GenBank/DDBJ databases">
        <title>Deep-cultivation of Planctomycetes and their phenomic and genomic characterization uncovers novel biology.</title>
        <authorList>
            <person name="Wiegand S."/>
            <person name="Jogler M."/>
            <person name="Boedeker C."/>
            <person name="Pinto D."/>
            <person name="Vollmers J."/>
            <person name="Rivas-Marin E."/>
            <person name="Kohn T."/>
            <person name="Peeters S.H."/>
            <person name="Heuer A."/>
            <person name="Rast P."/>
            <person name="Oberbeckmann S."/>
            <person name="Bunk B."/>
            <person name="Jeske O."/>
            <person name="Meyerdierks A."/>
            <person name="Storesund J.E."/>
            <person name="Kallscheuer N."/>
            <person name="Luecker S."/>
            <person name="Lage O.M."/>
            <person name="Pohl T."/>
            <person name="Merkel B.J."/>
            <person name="Hornburger P."/>
            <person name="Mueller R.-W."/>
            <person name="Bruemmer F."/>
            <person name="Labrenz M."/>
            <person name="Spormann A.M."/>
            <person name="Op den Camp H."/>
            <person name="Overmann J."/>
            <person name="Amann R."/>
            <person name="Jetten M.S.M."/>
            <person name="Mascher T."/>
            <person name="Medema M.H."/>
            <person name="Devos D.P."/>
            <person name="Kaster A.-K."/>
            <person name="Ovreas L."/>
            <person name="Rohde M."/>
            <person name="Galperin M.Y."/>
            <person name="Jogler C."/>
        </authorList>
    </citation>
    <scope>NUCLEOTIDE SEQUENCE [LARGE SCALE GENOMIC DNA]</scope>
    <source>
        <strain evidence="1 2">Pan44</strain>
    </source>
</reference>
<dbReference type="OrthoDB" id="494805at2"/>
<protein>
    <submittedName>
        <fullName evidence="1">Uncharacterized protein</fullName>
    </submittedName>
</protein>
<proteinExistence type="predicted"/>
<gene>
    <name evidence="1" type="ORF">Pan44_25120</name>
</gene>
<dbReference type="Proteomes" id="UP000315700">
    <property type="component" value="Chromosome"/>
</dbReference>
<dbReference type="RefSeq" id="WP_145030332.1">
    <property type="nucleotide sequence ID" value="NZ_CP036271.1"/>
</dbReference>
<dbReference type="AlphaFoldDB" id="A0A517SEC9"/>
<dbReference type="EMBL" id="CP036271">
    <property type="protein sequence ID" value="QDT54479.1"/>
    <property type="molecule type" value="Genomic_DNA"/>
</dbReference>
<sequence>MSVTPADALKSIPVGLRNSLLHEYQQIVEHFQARKWLPTELSGGRFCEVVYTILDGRAKGTYPAKPSKPNGFPDACKRLENNVNEPRSFRILVPRVLVALYEIRNNRGVGHVGGDVDPNHMDSVVVVGMVDWVMAELIRVFHTLTTGEAQRVVDQIVERKIPLVWKGSGDVRRVLNTKLKAADQVLVLVYSNGNRSTLKELLVWTEYSNPHNFRQILRNLHRSRHLELSASGDVELLPPGIQAAEDLILDNK</sequence>